<dbReference type="SUPFAM" id="SSF52540">
    <property type="entry name" value="P-loop containing nucleoside triphosphate hydrolases"/>
    <property type="match status" value="1"/>
</dbReference>
<dbReference type="Gene3D" id="3.40.50.300">
    <property type="entry name" value="P-loop containing nucleotide triphosphate hydrolases"/>
    <property type="match status" value="1"/>
</dbReference>
<dbReference type="InterPro" id="IPR044138">
    <property type="entry name" value="CysN_II"/>
</dbReference>
<evidence type="ECO:0000256" key="2">
    <source>
        <dbReference type="ARBA" id="ARBA00022679"/>
    </source>
</evidence>
<protein>
    <recommendedName>
        <fullName evidence="1">sulfate adenylyltransferase</fullName>
        <ecNumber evidence="1">2.7.7.4</ecNumber>
    </recommendedName>
</protein>
<keyword evidence="5" id="KW-0067">ATP-binding</keyword>
<keyword evidence="4" id="KW-0547">Nucleotide-binding</keyword>
<dbReference type="Proteomes" id="UP000679307">
    <property type="component" value="Chromosome"/>
</dbReference>
<dbReference type="CDD" id="cd04166">
    <property type="entry name" value="CysN_ATPS"/>
    <property type="match status" value="1"/>
</dbReference>
<dbReference type="PRINTS" id="PR00315">
    <property type="entry name" value="ELONGATNFCT"/>
</dbReference>
<evidence type="ECO:0000256" key="4">
    <source>
        <dbReference type="ARBA" id="ARBA00022741"/>
    </source>
</evidence>
<evidence type="ECO:0000256" key="5">
    <source>
        <dbReference type="ARBA" id="ARBA00022840"/>
    </source>
</evidence>
<dbReference type="EMBL" id="CP075371">
    <property type="protein sequence ID" value="QVT78422.1"/>
    <property type="molecule type" value="Genomic_DNA"/>
</dbReference>
<dbReference type="InterPro" id="IPR041757">
    <property type="entry name" value="CysN_GTP-bd"/>
</dbReference>
<dbReference type="InterPro" id="IPR050100">
    <property type="entry name" value="TRAFAC_GTPase_members"/>
</dbReference>
<dbReference type="InterPro" id="IPR044139">
    <property type="entry name" value="CysN_NoDQ_III"/>
</dbReference>
<keyword evidence="2" id="KW-0808">Transferase</keyword>
<dbReference type="SUPFAM" id="SSF50447">
    <property type="entry name" value="Translation proteins"/>
    <property type="match status" value="1"/>
</dbReference>
<dbReference type="SUPFAM" id="SSF50465">
    <property type="entry name" value="EF-Tu/eEF-1alpha/eIF2-gamma C-terminal domain"/>
    <property type="match status" value="1"/>
</dbReference>
<evidence type="ECO:0000256" key="3">
    <source>
        <dbReference type="ARBA" id="ARBA00022695"/>
    </source>
</evidence>
<dbReference type="InterPro" id="IPR009000">
    <property type="entry name" value="Transl_B-barrel_sf"/>
</dbReference>
<reference evidence="8 9" key="1">
    <citation type="submission" date="2021-05" db="EMBL/GenBank/DDBJ databases">
        <title>Complete genome of Nocardioides aquaticus KCTC 9944T isolated from meromictic and hypersaline Ekho Lake, Antarctica.</title>
        <authorList>
            <person name="Hwang K."/>
            <person name="Kim K.M."/>
            <person name="Choe H."/>
        </authorList>
    </citation>
    <scope>NUCLEOTIDE SEQUENCE [LARGE SCALE GENOMIC DNA]</scope>
    <source>
        <strain evidence="8 9">KCTC 9944</strain>
    </source>
</reference>
<organism evidence="8 9">
    <name type="scientific">Nocardioides aquaticus</name>
    <dbReference type="NCBI Taxonomy" id="160826"/>
    <lineage>
        <taxon>Bacteria</taxon>
        <taxon>Bacillati</taxon>
        <taxon>Actinomycetota</taxon>
        <taxon>Actinomycetes</taxon>
        <taxon>Propionibacteriales</taxon>
        <taxon>Nocardioidaceae</taxon>
        <taxon>Nocardioides</taxon>
    </lineage>
</organism>
<keyword evidence="9" id="KW-1185">Reference proteome</keyword>
<dbReference type="PANTHER" id="PTHR23115">
    <property type="entry name" value="TRANSLATION FACTOR"/>
    <property type="match status" value="1"/>
</dbReference>
<evidence type="ECO:0000313" key="8">
    <source>
        <dbReference type="EMBL" id="QVT78422.1"/>
    </source>
</evidence>
<dbReference type="RefSeq" id="WP_214058008.1">
    <property type="nucleotide sequence ID" value="NZ_BAAAHS010000307.1"/>
</dbReference>
<evidence type="ECO:0000313" key="9">
    <source>
        <dbReference type="Proteomes" id="UP000679307"/>
    </source>
</evidence>
<dbReference type="CDD" id="cd04095">
    <property type="entry name" value="CysN_NoDQ_III"/>
    <property type="match status" value="1"/>
</dbReference>
<dbReference type="PROSITE" id="PS00301">
    <property type="entry name" value="G_TR_1"/>
    <property type="match status" value="1"/>
</dbReference>
<dbReference type="CDD" id="cd03695">
    <property type="entry name" value="CysN_NodQ_II"/>
    <property type="match status" value="1"/>
</dbReference>
<dbReference type="Pfam" id="PF22594">
    <property type="entry name" value="GTP-eEF1A_C"/>
    <property type="match status" value="1"/>
</dbReference>
<dbReference type="InterPro" id="IPR031157">
    <property type="entry name" value="G_TR_CS"/>
</dbReference>
<dbReference type="InterPro" id="IPR000795">
    <property type="entry name" value="T_Tr_GTP-bd_dom"/>
</dbReference>
<dbReference type="InterPro" id="IPR027417">
    <property type="entry name" value="P-loop_NTPase"/>
</dbReference>
<dbReference type="Gene3D" id="2.40.30.10">
    <property type="entry name" value="Translation factors"/>
    <property type="match status" value="2"/>
</dbReference>
<dbReference type="EC" id="2.7.7.4" evidence="1"/>
<keyword evidence="3" id="KW-0548">Nucleotidyltransferase</keyword>
<proteinExistence type="predicted"/>
<dbReference type="PROSITE" id="PS51722">
    <property type="entry name" value="G_TR_2"/>
    <property type="match status" value="1"/>
</dbReference>
<accession>A0ABX8EH78</accession>
<dbReference type="InterPro" id="IPR009001">
    <property type="entry name" value="Transl_elong_EF1A/Init_IF2_C"/>
</dbReference>
<dbReference type="Pfam" id="PF00009">
    <property type="entry name" value="GTP_EFTU"/>
    <property type="match status" value="1"/>
</dbReference>
<feature type="domain" description="Tr-type G" evidence="7">
    <location>
        <begin position="14"/>
        <end position="243"/>
    </location>
</feature>
<keyword evidence="6" id="KW-0342">GTP-binding</keyword>
<dbReference type="InterPro" id="IPR011779">
    <property type="entry name" value="SO4_adenylTrfase_lsu"/>
</dbReference>
<dbReference type="NCBIfam" id="TIGR02034">
    <property type="entry name" value="CysN"/>
    <property type="match status" value="1"/>
</dbReference>
<gene>
    <name evidence="8" type="primary">cysNC</name>
    <name evidence="8" type="ORF">ENKNEFLB_00799</name>
</gene>
<name>A0ABX8EH78_9ACTN</name>
<evidence type="ECO:0000256" key="6">
    <source>
        <dbReference type="ARBA" id="ARBA00023134"/>
    </source>
</evidence>
<evidence type="ECO:0000259" key="7">
    <source>
        <dbReference type="PROSITE" id="PS51722"/>
    </source>
</evidence>
<sequence>MADETTQTISATNMDLLRFATAGSVDDGKSTLIGRLLLDSKSIFADQLEAVETTSRGKGYDYTDLALLTDGLRSEREQGITIDVAYRYFATPSRKFIIADTPGHVQYTRNMVTGASTADLGLVLVDARQGLTEQSRRHAVILSLLRVPHLVLAVNKMDLVDFSEDVYTKIREEFTQFATKLNIPDLEVIPISALAGDNVVNRSESMDWYSGPTLMHHLEHVHVASDRDLVDVRFPVQYVVRPKSDEHHDYRGYGGMVAGGILKPGDEVVVLPSGMTSTIEGIDLFNKEIAEAFPPMSVTIRLADDVDVSRGDMIARVKNAPQPSQDIDAMICWMATKPLQPRQKLAIKHTSNNARALIKDIQYRLDVNTLHRDQDTKELGLNEIGRVQLRTTRPLLCDSYSQNRTTGSFILIDEATGVTVGAGMIL</sequence>
<evidence type="ECO:0000256" key="1">
    <source>
        <dbReference type="ARBA" id="ARBA00012391"/>
    </source>
</evidence>
<dbReference type="InterPro" id="IPR054696">
    <property type="entry name" value="GTP-eEF1A_C"/>
</dbReference>